<feature type="domain" description="PTS EIIA type-2" evidence="1">
    <location>
        <begin position="1"/>
        <end position="141"/>
    </location>
</feature>
<name>A0ABW5S167_9BACL</name>
<dbReference type="Proteomes" id="UP001597399">
    <property type="component" value="Unassembled WGS sequence"/>
</dbReference>
<keyword evidence="3" id="KW-1185">Reference proteome</keyword>
<evidence type="ECO:0000259" key="1">
    <source>
        <dbReference type="PROSITE" id="PS51094"/>
    </source>
</evidence>
<dbReference type="Gene3D" id="3.40.930.10">
    <property type="entry name" value="Mannitol-specific EII, Chain A"/>
    <property type="match status" value="1"/>
</dbReference>
<dbReference type="InterPro" id="IPR002178">
    <property type="entry name" value="PTS_EIIA_type-2_dom"/>
</dbReference>
<dbReference type="PANTHER" id="PTHR47738">
    <property type="entry name" value="PTS SYSTEM FRUCTOSE-LIKE EIIA COMPONENT-RELATED"/>
    <property type="match status" value="1"/>
</dbReference>
<dbReference type="PROSITE" id="PS51094">
    <property type="entry name" value="PTS_EIIA_TYPE_2"/>
    <property type="match status" value="1"/>
</dbReference>
<reference evidence="3" key="1">
    <citation type="journal article" date="2019" name="Int. J. Syst. Evol. Microbiol.">
        <title>The Global Catalogue of Microorganisms (GCM) 10K type strain sequencing project: providing services to taxonomists for standard genome sequencing and annotation.</title>
        <authorList>
            <consortium name="The Broad Institute Genomics Platform"/>
            <consortium name="The Broad Institute Genome Sequencing Center for Infectious Disease"/>
            <person name="Wu L."/>
            <person name="Ma J."/>
        </authorList>
    </citation>
    <scope>NUCLEOTIDE SEQUENCE [LARGE SCALE GENOMIC DNA]</scope>
    <source>
        <strain evidence="3">TISTR 2466</strain>
    </source>
</reference>
<sequence>MINMFTQYILKAQSKRGIYCELGNFLEKKKIISNIWNFIAEVELRDQYGSTNIGNGVAVPHYQTDQIDTSLVIIGVCHDVIDWPTPDSIPIGVILLFIINPHSARNDNFKCLMRNLASKGNLDDLTSVHDKEEFLLRLSETPNYG</sequence>
<dbReference type="InterPro" id="IPR016152">
    <property type="entry name" value="PTrfase/Anion_transptr"/>
</dbReference>
<dbReference type="EMBL" id="JBHUMQ010000015">
    <property type="protein sequence ID" value="MFD2693346.1"/>
    <property type="molecule type" value="Genomic_DNA"/>
</dbReference>
<dbReference type="RefSeq" id="WP_253057999.1">
    <property type="nucleotide sequence ID" value="NZ_JAMXWM010000002.1"/>
</dbReference>
<dbReference type="SUPFAM" id="SSF55804">
    <property type="entry name" value="Phoshotransferase/anion transport protein"/>
    <property type="match status" value="1"/>
</dbReference>
<proteinExistence type="predicted"/>
<dbReference type="PANTHER" id="PTHR47738:SF2">
    <property type="entry name" value="PTS SYSTEM FRUCTOSE-LIKE EIIA COMPONENT"/>
    <property type="match status" value="1"/>
</dbReference>
<accession>A0ABW5S167</accession>
<dbReference type="InterPro" id="IPR051541">
    <property type="entry name" value="PTS_SugarTrans_NitroReg"/>
</dbReference>
<protein>
    <submittedName>
        <fullName evidence="2">PTS sugar transporter subunit IIA</fullName>
    </submittedName>
</protein>
<evidence type="ECO:0000313" key="2">
    <source>
        <dbReference type="EMBL" id="MFD2693346.1"/>
    </source>
</evidence>
<organism evidence="2 3">
    <name type="scientific">Sporolactobacillus shoreicorticis</name>
    <dbReference type="NCBI Taxonomy" id="1923877"/>
    <lineage>
        <taxon>Bacteria</taxon>
        <taxon>Bacillati</taxon>
        <taxon>Bacillota</taxon>
        <taxon>Bacilli</taxon>
        <taxon>Bacillales</taxon>
        <taxon>Sporolactobacillaceae</taxon>
        <taxon>Sporolactobacillus</taxon>
    </lineage>
</organism>
<keyword evidence="2" id="KW-0762">Sugar transport</keyword>
<evidence type="ECO:0000313" key="3">
    <source>
        <dbReference type="Proteomes" id="UP001597399"/>
    </source>
</evidence>
<keyword evidence="2" id="KW-0813">Transport</keyword>
<gene>
    <name evidence="2" type="ORF">ACFSUE_06830</name>
</gene>
<dbReference type="Pfam" id="PF00359">
    <property type="entry name" value="PTS_EIIA_2"/>
    <property type="match status" value="1"/>
</dbReference>
<comment type="caution">
    <text evidence="2">The sequence shown here is derived from an EMBL/GenBank/DDBJ whole genome shotgun (WGS) entry which is preliminary data.</text>
</comment>